<evidence type="ECO:0000259" key="8">
    <source>
        <dbReference type="Pfam" id="PF02781"/>
    </source>
</evidence>
<dbReference type="HAMAP" id="MF_00966">
    <property type="entry name" value="G6PD"/>
    <property type="match status" value="1"/>
</dbReference>
<dbReference type="SUPFAM" id="SSF51735">
    <property type="entry name" value="NAD(P)-binding Rossmann-fold domains"/>
    <property type="match status" value="1"/>
</dbReference>
<dbReference type="PRINTS" id="PR00079">
    <property type="entry name" value="G6PDHDRGNASE"/>
</dbReference>
<dbReference type="InterPro" id="IPR022675">
    <property type="entry name" value="G6P_DH_C"/>
</dbReference>
<dbReference type="PANTHER" id="PTHR23429">
    <property type="entry name" value="GLUCOSE-6-PHOSPHATE 1-DEHYDROGENASE G6PD"/>
    <property type="match status" value="1"/>
</dbReference>
<dbReference type="GO" id="GO:0009051">
    <property type="term" value="P:pentose-phosphate shunt, oxidative branch"/>
    <property type="evidence" value="ECO:0007669"/>
    <property type="project" value="TreeGrafter"/>
</dbReference>
<dbReference type="Pfam" id="PF00479">
    <property type="entry name" value="G6PD_N"/>
    <property type="match status" value="1"/>
</dbReference>
<dbReference type="SUPFAM" id="SSF103365">
    <property type="entry name" value="Hypothetical protein PH1602"/>
    <property type="match status" value="1"/>
</dbReference>
<keyword evidence="3" id="KW-0313">Glucose metabolism</keyword>
<dbReference type="GO" id="GO:0005525">
    <property type="term" value="F:GTP binding"/>
    <property type="evidence" value="ECO:0007669"/>
    <property type="project" value="UniProtKB-KW"/>
</dbReference>
<dbReference type="GO" id="GO:0004345">
    <property type="term" value="F:glucose-6-phosphate dehydrogenase activity"/>
    <property type="evidence" value="ECO:0007669"/>
    <property type="project" value="InterPro"/>
</dbReference>
<evidence type="ECO:0000256" key="2">
    <source>
        <dbReference type="ARBA" id="ARBA00009975"/>
    </source>
</evidence>
<dbReference type="GO" id="GO:0170057">
    <property type="term" value="F:RNA ligase (GTP) activity"/>
    <property type="evidence" value="ECO:0007669"/>
    <property type="project" value="UniProtKB-EC"/>
</dbReference>
<dbReference type="InterPro" id="IPR022674">
    <property type="entry name" value="G6P_DH_NAD-bd"/>
</dbReference>
<comment type="pathway">
    <text evidence="1">Carbohydrate degradation; pentose phosphate pathway; D-ribulose 5-phosphate from D-glucose 6-phosphate (oxidative stage): step 1/3.</text>
</comment>
<dbReference type="InterPro" id="IPR036025">
    <property type="entry name" value="RtcB-like_sf"/>
</dbReference>
<dbReference type="GO" id="GO:0046872">
    <property type="term" value="F:metal ion binding"/>
    <property type="evidence" value="ECO:0007669"/>
    <property type="project" value="UniProtKB-KW"/>
</dbReference>
<evidence type="ECO:0000256" key="1">
    <source>
        <dbReference type="ARBA" id="ARBA00004937"/>
    </source>
</evidence>
<protein>
    <submittedName>
        <fullName evidence="9">Uncharacterized protein</fullName>
    </submittedName>
</protein>
<proteinExistence type="inferred from homology"/>
<sequence>CSVGVDPADSDLVSDRAKKRGSDQLGTLGSGNHFLEVQYDEKIYDEKFQKHLLFETADLKKAENYSNLCKKITQITKDDPAYNLMYYLAVPPVLFPTIVHNLSDKELCRRRKGAKIIVEKPFGHDKKSAHALNLKLLEAFDENQIYRIDHYLGKETVQNVFFFRFGNVLFEPLWNRNYIDNIQITVAEDMGIENRAYFYESATVIRDFVQNHILQLIALIAMEPPANFDQESIRNERQKVFKSIQAFDEKKIDDLVVMGQYESGVVNDKKVAGYLDEKGVAKDSKVPTYIAAKFFIDNWRWANVPFYIRTGKRLKKRCTEIAIQFKYPPLRLLGHKCKDLDANTIVFSIYPTQKVSLTFNVKFPGMENIPYPVDMVFDYKGVFKVDTPLAYERVLIDAMKSDLSLFARQDGIETMWGIVDPIIKAWEKKKTLCKYKSGRRGPKEADDFIKKDKRAWRIF</sequence>
<dbReference type="InterPro" id="IPR019796">
    <property type="entry name" value="G6P_DH_AS"/>
</dbReference>
<keyword evidence="5" id="KW-0560">Oxidoreductase</keyword>
<dbReference type="SUPFAM" id="SSF55347">
    <property type="entry name" value="Glyceraldehyde-3-phosphate dehydrogenase-like, C-terminal domain"/>
    <property type="match status" value="1"/>
</dbReference>
<dbReference type="PROSITE" id="PS00069">
    <property type="entry name" value="G6P_DEHYDROGENASE"/>
    <property type="match status" value="1"/>
</dbReference>
<dbReference type="GO" id="GO:0050661">
    <property type="term" value="F:NADP binding"/>
    <property type="evidence" value="ECO:0007669"/>
    <property type="project" value="InterPro"/>
</dbReference>
<comment type="caution">
    <text evidence="9">The sequence shown here is derived from an EMBL/GenBank/DDBJ whole genome shotgun (WGS) entry which is preliminary data.</text>
</comment>
<dbReference type="AlphaFoldDB" id="A0A0F9A9K9"/>
<reference evidence="9" key="1">
    <citation type="journal article" date="2015" name="Nature">
        <title>Complex archaea that bridge the gap between prokaryotes and eukaryotes.</title>
        <authorList>
            <person name="Spang A."/>
            <person name="Saw J.H."/>
            <person name="Jorgensen S.L."/>
            <person name="Zaremba-Niedzwiedzka K."/>
            <person name="Martijn J."/>
            <person name="Lind A.E."/>
            <person name="van Eijk R."/>
            <person name="Schleper C."/>
            <person name="Guy L."/>
            <person name="Ettema T.J."/>
        </authorList>
    </citation>
    <scope>NUCLEOTIDE SEQUENCE</scope>
</reference>
<organism evidence="9">
    <name type="scientific">marine sediment metagenome</name>
    <dbReference type="NCBI Taxonomy" id="412755"/>
    <lineage>
        <taxon>unclassified sequences</taxon>
        <taxon>metagenomes</taxon>
        <taxon>ecological metagenomes</taxon>
    </lineage>
</organism>
<feature type="domain" description="Glucose-6-phosphate dehydrogenase NAD-binding" evidence="7">
    <location>
        <begin position="45"/>
        <end position="159"/>
    </location>
</feature>
<dbReference type="Gene3D" id="3.30.360.10">
    <property type="entry name" value="Dihydrodipicolinate Reductase, domain 2"/>
    <property type="match status" value="1"/>
</dbReference>
<dbReference type="InterPro" id="IPR036291">
    <property type="entry name" value="NAD(P)-bd_dom_sf"/>
</dbReference>
<dbReference type="Pfam" id="PF02781">
    <property type="entry name" value="G6PD_C"/>
    <property type="match status" value="1"/>
</dbReference>
<dbReference type="PANTHER" id="PTHR23429:SF0">
    <property type="entry name" value="GLUCOSE-6-PHOSPHATE 1-DEHYDROGENASE"/>
    <property type="match status" value="1"/>
</dbReference>
<evidence type="ECO:0000256" key="5">
    <source>
        <dbReference type="ARBA" id="ARBA00023002"/>
    </source>
</evidence>
<dbReference type="PIRSF" id="PIRSF000110">
    <property type="entry name" value="G6PD"/>
    <property type="match status" value="1"/>
</dbReference>
<keyword evidence="4" id="KW-0521">NADP</keyword>
<dbReference type="GO" id="GO:0005829">
    <property type="term" value="C:cytosol"/>
    <property type="evidence" value="ECO:0007669"/>
    <property type="project" value="TreeGrafter"/>
</dbReference>
<dbReference type="UniPathway" id="UPA00115"/>
<gene>
    <name evidence="9" type="ORF">LCGC14_2598370</name>
</gene>
<dbReference type="InterPro" id="IPR001282">
    <property type="entry name" value="G6P_DH"/>
</dbReference>
<name>A0A0F9A9K9_9ZZZZ</name>
<keyword evidence="6" id="KW-0119">Carbohydrate metabolism</keyword>
<evidence type="ECO:0000256" key="4">
    <source>
        <dbReference type="ARBA" id="ARBA00022857"/>
    </source>
</evidence>
<evidence type="ECO:0000259" key="7">
    <source>
        <dbReference type="Pfam" id="PF00479"/>
    </source>
</evidence>
<dbReference type="Gene3D" id="3.40.50.720">
    <property type="entry name" value="NAD(P)-binding Rossmann-like Domain"/>
    <property type="match status" value="1"/>
</dbReference>
<dbReference type="GO" id="GO:0006396">
    <property type="term" value="P:RNA processing"/>
    <property type="evidence" value="ECO:0007669"/>
    <property type="project" value="InterPro"/>
</dbReference>
<dbReference type="EMBL" id="LAZR01043806">
    <property type="protein sequence ID" value="KKL06204.1"/>
    <property type="molecule type" value="Genomic_DNA"/>
</dbReference>
<accession>A0A0F9A9K9</accession>
<evidence type="ECO:0000256" key="3">
    <source>
        <dbReference type="ARBA" id="ARBA00022526"/>
    </source>
</evidence>
<comment type="similarity">
    <text evidence="2">Belongs to the glucose-6-phosphate dehydrogenase family.</text>
</comment>
<dbReference type="GO" id="GO:0006006">
    <property type="term" value="P:glucose metabolic process"/>
    <property type="evidence" value="ECO:0007669"/>
    <property type="project" value="UniProtKB-KW"/>
</dbReference>
<dbReference type="NCBIfam" id="TIGR00871">
    <property type="entry name" value="zwf"/>
    <property type="match status" value="1"/>
</dbReference>
<feature type="non-terminal residue" evidence="9">
    <location>
        <position position="1"/>
    </location>
</feature>
<feature type="domain" description="Glucose-6-phosphate dehydrogenase C-terminal" evidence="8">
    <location>
        <begin position="162"/>
        <end position="457"/>
    </location>
</feature>
<evidence type="ECO:0000313" key="9">
    <source>
        <dbReference type="EMBL" id="KKL06204.1"/>
    </source>
</evidence>
<evidence type="ECO:0000256" key="6">
    <source>
        <dbReference type="ARBA" id="ARBA00023277"/>
    </source>
</evidence>